<protein>
    <submittedName>
        <fullName evidence="1">Uncharacterized protein</fullName>
    </submittedName>
</protein>
<organism evidence="1 2">
    <name type="scientific">Pseudomonas phage phiPMW</name>
    <dbReference type="NCBI Taxonomy" id="1815582"/>
    <lineage>
        <taxon>Viruses</taxon>
        <taxon>Duplodnaviria</taxon>
        <taxon>Heunggongvirae</taxon>
        <taxon>Uroviricota</taxon>
        <taxon>Caudoviricetes</taxon>
        <taxon>Plaisancevirus</taxon>
        <taxon>Plaisancevirus PMW</taxon>
    </lineage>
</organism>
<name>A0A1S5R1A9_9CAUD</name>
<accession>A0A1S5R1A9</accession>
<dbReference type="OrthoDB" id="28863at10239"/>
<dbReference type="Proteomes" id="UP000223738">
    <property type="component" value="Segment"/>
</dbReference>
<sequence length="102" mass="11757">MLTKEMKSFLSDWLTWVNIGAPIHDVFEQNGLCSNFDRWSSKQGLDLTTFANGIKSMKLVFINEGLDREFPFDGHAGNYLEALKSASFTKNQMRVDWVRNHL</sequence>
<keyword evidence="2" id="KW-1185">Reference proteome</keyword>
<proteinExistence type="predicted"/>
<dbReference type="EMBL" id="KU862660">
    <property type="protein sequence ID" value="ANA49168.1"/>
    <property type="molecule type" value="Genomic_DNA"/>
</dbReference>
<gene>
    <name evidence="1" type="ORF">PMW_43</name>
</gene>
<evidence type="ECO:0000313" key="2">
    <source>
        <dbReference type="Proteomes" id="UP000223738"/>
    </source>
</evidence>
<reference evidence="1 2" key="1">
    <citation type="submission" date="2016-03" db="EMBL/GenBank/DDBJ databases">
        <title>Characterization of pf16 and phiPMW: Two novel phages infecting Pseudomonas putida PpG1.</title>
        <authorList>
            <person name="Magill D.J."/>
            <person name="Krylov V.N."/>
            <person name="Allen C.C.R."/>
            <person name="McGrath J.W."/>
            <person name="Quinn J.P."/>
            <person name="Kulakov L.A."/>
        </authorList>
    </citation>
    <scope>NUCLEOTIDE SEQUENCE [LARGE SCALE GENOMIC DNA]</scope>
</reference>
<evidence type="ECO:0000313" key="1">
    <source>
        <dbReference type="EMBL" id="ANA49168.1"/>
    </source>
</evidence>